<dbReference type="EC" id="2.7.13.3" evidence="2"/>
<dbReference type="PANTHER" id="PTHR45339:SF1">
    <property type="entry name" value="HYBRID SIGNAL TRANSDUCTION HISTIDINE KINASE J"/>
    <property type="match status" value="1"/>
</dbReference>
<keyword evidence="7" id="KW-0812">Transmembrane</keyword>
<organism evidence="10 11">
    <name type="scientific">Caulobacter ginsengisoli</name>
    <dbReference type="NCBI Taxonomy" id="400775"/>
    <lineage>
        <taxon>Bacteria</taxon>
        <taxon>Pseudomonadati</taxon>
        <taxon>Pseudomonadota</taxon>
        <taxon>Alphaproteobacteria</taxon>
        <taxon>Caulobacterales</taxon>
        <taxon>Caulobacteraceae</taxon>
        <taxon>Caulobacter</taxon>
    </lineage>
</organism>
<dbReference type="CDD" id="cd00082">
    <property type="entry name" value="HisKA"/>
    <property type="match status" value="1"/>
</dbReference>
<name>A0ABU0ISS4_9CAUL</name>
<evidence type="ECO:0000313" key="10">
    <source>
        <dbReference type="EMBL" id="MDQ0465057.1"/>
    </source>
</evidence>
<evidence type="ECO:0000256" key="3">
    <source>
        <dbReference type="ARBA" id="ARBA00022553"/>
    </source>
</evidence>
<dbReference type="SUPFAM" id="SSF47384">
    <property type="entry name" value="Homodimeric domain of signal transducing histidine kinase"/>
    <property type="match status" value="1"/>
</dbReference>
<dbReference type="GO" id="GO:0016301">
    <property type="term" value="F:kinase activity"/>
    <property type="evidence" value="ECO:0007669"/>
    <property type="project" value="UniProtKB-KW"/>
</dbReference>
<dbReference type="InterPro" id="IPR036097">
    <property type="entry name" value="HisK_dim/P_sf"/>
</dbReference>
<keyword evidence="7" id="KW-0472">Membrane</keyword>
<evidence type="ECO:0000256" key="4">
    <source>
        <dbReference type="ARBA" id="ARBA00023012"/>
    </source>
</evidence>
<keyword evidence="6" id="KW-0175">Coiled coil</keyword>
<evidence type="ECO:0000259" key="8">
    <source>
        <dbReference type="PROSITE" id="PS50109"/>
    </source>
</evidence>
<dbReference type="InterPro" id="IPR005467">
    <property type="entry name" value="His_kinase_dom"/>
</dbReference>
<dbReference type="Gene3D" id="1.10.287.130">
    <property type="match status" value="1"/>
</dbReference>
<dbReference type="InterPro" id="IPR011006">
    <property type="entry name" value="CheY-like_superfamily"/>
</dbReference>
<feature type="domain" description="Histidine kinase" evidence="8">
    <location>
        <begin position="244"/>
        <end position="460"/>
    </location>
</feature>
<proteinExistence type="predicted"/>
<feature type="domain" description="Response regulatory" evidence="9">
    <location>
        <begin position="483"/>
        <end position="600"/>
    </location>
</feature>
<evidence type="ECO:0000313" key="11">
    <source>
        <dbReference type="Proteomes" id="UP001228905"/>
    </source>
</evidence>
<dbReference type="CDD" id="cd17546">
    <property type="entry name" value="REC_hyHK_CKI1_RcsC-like"/>
    <property type="match status" value="1"/>
</dbReference>
<accession>A0ABU0ISS4</accession>
<evidence type="ECO:0000256" key="6">
    <source>
        <dbReference type="SAM" id="Coils"/>
    </source>
</evidence>
<feature type="transmembrane region" description="Helical" evidence="7">
    <location>
        <begin position="174"/>
        <end position="200"/>
    </location>
</feature>
<dbReference type="EMBL" id="JAUSVS010000005">
    <property type="protein sequence ID" value="MDQ0465057.1"/>
    <property type="molecule type" value="Genomic_DNA"/>
</dbReference>
<gene>
    <name evidence="10" type="ORF">QO010_002841</name>
</gene>
<dbReference type="Pfam" id="PF00072">
    <property type="entry name" value="Response_reg"/>
    <property type="match status" value="1"/>
</dbReference>
<keyword evidence="10" id="KW-0808">Transferase</keyword>
<protein>
    <recommendedName>
        <fullName evidence="2">histidine kinase</fullName>
        <ecNumber evidence="2">2.7.13.3</ecNumber>
    </recommendedName>
</protein>
<dbReference type="PANTHER" id="PTHR45339">
    <property type="entry name" value="HYBRID SIGNAL TRANSDUCTION HISTIDINE KINASE J"/>
    <property type="match status" value="1"/>
</dbReference>
<keyword evidence="11" id="KW-1185">Reference proteome</keyword>
<dbReference type="Pfam" id="PF00512">
    <property type="entry name" value="HisKA"/>
    <property type="match status" value="1"/>
</dbReference>
<keyword evidence="7" id="KW-1133">Transmembrane helix</keyword>
<feature type="transmembrane region" description="Helical" evidence="7">
    <location>
        <begin position="98"/>
        <end position="120"/>
    </location>
</feature>
<dbReference type="InterPro" id="IPR003594">
    <property type="entry name" value="HATPase_dom"/>
</dbReference>
<dbReference type="InterPro" id="IPR036890">
    <property type="entry name" value="HATPase_C_sf"/>
</dbReference>
<sequence>MPAYEGNVMGAAVVDDNDGALPTLNMPQILLAGLQAPLPLLFAITLPFGLVLALLGHPLIGLASCLGNMAGDWFVQGCYRRWSRTAAIEDDTFNLRRIYWIVAARAAAACWAPVAAALLGGSPADLVFLGLMACLLLCVSVAQGSLSPRLFLMSAAPVLAGLAVVIAVRFPPLIATALLLATLMLGGMLLMMSGGVLRILGEWTAVRDRNNRLIERLRAERAEAEEAREAARRAGQAKANFLATMSHEIRTPMNGVLGMAQLLKRSNMDGEQRAQVETLIHSGEFLMSILNDILDISKIDAGKMEVEALPQDLTAFADELIGLWRPTAQQKGLTLDLNLSPDLPARVLMDGRRVRQVLFNLIGNAVKFTPEGGVALSISAEHEHLRFTVRDSGIGIDPAVLPHLFERFSQADESVARQFGGAGLGLAISRQLTEVMGGRLWAESELGQGAAFHILLPLRIAEPESEGCAQAAELDAGPTEALSILAVDDNAVNLMVLEQVLGALGHQVTRAVSGPEALALAAERAFDLVLMDIQMPGMSGIEAIARLRGQPGPNRATPAVAVSADVLSHDKDGYLALGFSGQVSKPIQVQALVAEIAAVMAPCAAQTAFAVNA</sequence>
<keyword evidence="4" id="KW-0902">Two-component regulatory system</keyword>
<evidence type="ECO:0000256" key="1">
    <source>
        <dbReference type="ARBA" id="ARBA00000085"/>
    </source>
</evidence>
<dbReference type="CDD" id="cd16922">
    <property type="entry name" value="HATPase_EvgS-ArcB-TorS-like"/>
    <property type="match status" value="1"/>
</dbReference>
<feature type="transmembrane region" description="Helical" evidence="7">
    <location>
        <begin position="150"/>
        <end position="168"/>
    </location>
</feature>
<evidence type="ECO:0000256" key="7">
    <source>
        <dbReference type="SAM" id="Phobius"/>
    </source>
</evidence>
<comment type="catalytic activity">
    <reaction evidence="1">
        <text>ATP + protein L-histidine = ADP + protein N-phospho-L-histidine.</text>
        <dbReference type="EC" id="2.7.13.3"/>
    </reaction>
</comment>
<dbReference type="Pfam" id="PF02518">
    <property type="entry name" value="HATPase_c"/>
    <property type="match status" value="1"/>
</dbReference>
<dbReference type="Gene3D" id="3.40.50.2300">
    <property type="match status" value="1"/>
</dbReference>
<dbReference type="PRINTS" id="PR00344">
    <property type="entry name" value="BCTRLSENSOR"/>
</dbReference>
<dbReference type="PROSITE" id="PS50109">
    <property type="entry name" value="HIS_KIN"/>
    <property type="match status" value="1"/>
</dbReference>
<keyword evidence="10" id="KW-0418">Kinase</keyword>
<dbReference type="SMART" id="SM00448">
    <property type="entry name" value="REC"/>
    <property type="match status" value="1"/>
</dbReference>
<evidence type="ECO:0000259" key="9">
    <source>
        <dbReference type="PROSITE" id="PS50110"/>
    </source>
</evidence>
<dbReference type="PROSITE" id="PS50110">
    <property type="entry name" value="RESPONSE_REGULATORY"/>
    <property type="match status" value="1"/>
</dbReference>
<dbReference type="SMART" id="SM00387">
    <property type="entry name" value="HATPase_c"/>
    <property type="match status" value="1"/>
</dbReference>
<evidence type="ECO:0000256" key="2">
    <source>
        <dbReference type="ARBA" id="ARBA00012438"/>
    </source>
</evidence>
<dbReference type="SUPFAM" id="SSF55874">
    <property type="entry name" value="ATPase domain of HSP90 chaperone/DNA topoisomerase II/histidine kinase"/>
    <property type="match status" value="1"/>
</dbReference>
<comment type="caution">
    <text evidence="10">The sequence shown here is derived from an EMBL/GenBank/DDBJ whole genome shotgun (WGS) entry which is preliminary data.</text>
</comment>
<dbReference type="InterPro" id="IPR003661">
    <property type="entry name" value="HisK_dim/P_dom"/>
</dbReference>
<dbReference type="Proteomes" id="UP001228905">
    <property type="component" value="Unassembled WGS sequence"/>
</dbReference>
<dbReference type="RefSeq" id="WP_307350147.1">
    <property type="nucleotide sequence ID" value="NZ_JAUSVS010000005.1"/>
</dbReference>
<dbReference type="SMART" id="SM00388">
    <property type="entry name" value="HisKA"/>
    <property type="match status" value="1"/>
</dbReference>
<keyword evidence="3 5" id="KW-0597">Phosphoprotein</keyword>
<dbReference type="SUPFAM" id="SSF52172">
    <property type="entry name" value="CheY-like"/>
    <property type="match status" value="1"/>
</dbReference>
<dbReference type="InterPro" id="IPR004358">
    <property type="entry name" value="Sig_transdc_His_kin-like_C"/>
</dbReference>
<dbReference type="InterPro" id="IPR001789">
    <property type="entry name" value="Sig_transdc_resp-reg_receiver"/>
</dbReference>
<evidence type="ECO:0000256" key="5">
    <source>
        <dbReference type="PROSITE-ProRule" id="PRU00169"/>
    </source>
</evidence>
<feature type="transmembrane region" description="Helical" evidence="7">
    <location>
        <begin position="40"/>
        <end position="60"/>
    </location>
</feature>
<feature type="modified residue" description="4-aspartylphosphate" evidence="5">
    <location>
        <position position="532"/>
    </location>
</feature>
<feature type="transmembrane region" description="Helical" evidence="7">
    <location>
        <begin position="126"/>
        <end position="143"/>
    </location>
</feature>
<reference evidence="10 11" key="1">
    <citation type="submission" date="2023-07" db="EMBL/GenBank/DDBJ databases">
        <title>Genomic Encyclopedia of Type Strains, Phase IV (KMG-IV): sequencing the most valuable type-strain genomes for metagenomic binning, comparative biology and taxonomic classification.</title>
        <authorList>
            <person name="Goeker M."/>
        </authorList>
    </citation>
    <scope>NUCLEOTIDE SEQUENCE [LARGE SCALE GENOMIC DNA]</scope>
    <source>
        <strain evidence="10 11">DSM 18695</strain>
    </source>
</reference>
<dbReference type="Gene3D" id="3.30.565.10">
    <property type="entry name" value="Histidine kinase-like ATPase, C-terminal domain"/>
    <property type="match status" value="1"/>
</dbReference>
<feature type="coiled-coil region" evidence="6">
    <location>
        <begin position="207"/>
        <end position="237"/>
    </location>
</feature>